<dbReference type="GO" id="GO:0019773">
    <property type="term" value="C:proteasome core complex, alpha-subunit complex"/>
    <property type="evidence" value="ECO:0007669"/>
    <property type="project" value="UniProtKB-UniRule"/>
</dbReference>
<gene>
    <name evidence="3" type="ORF">RF11_06049</name>
</gene>
<dbReference type="OrthoDB" id="431557at2759"/>
<evidence type="ECO:0000313" key="4">
    <source>
        <dbReference type="Proteomes" id="UP000031668"/>
    </source>
</evidence>
<proteinExistence type="inferred from homology"/>
<comment type="caution">
    <text evidence="3">The sequence shown here is derived from an EMBL/GenBank/DDBJ whole genome shotgun (WGS) entry which is preliminary data.</text>
</comment>
<dbReference type="PANTHER" id="PTHR11599">
    <property type="entry name" value="PROTEASOME SUBUNIT ALPHA/BETA"/>
    <property type="match status" value="1"/>
</dbReference>
<dbReference type="SUPFAM" id="SSF56235">
    <property type="entry name" value="N-terminal nucleophile aminohydrolases (Ntn hydrolases)"/>
    <property type="match status" value="1"/>
</dbReference>
<sequence length="156" mass="17850">MTLVSQMRVYSERHVLRFQEPITCEELVKDVCYLKQQYTQIGGYRPFGVSLLYAAWDLRSGFQLYQSDPSGNFSCWKATCIGKNSEEALTMLKSDFRDEMSIEEAMKLMSAVLKKSIEKTPLTSDGLEIALIQMVNGKIIQRLLNPEEIDQLLLLV</sequence>
<keyword evidence="4" id="KW-1185">Reference proteome</keyword>
<dbReference type="OMA" id="TSDAIVX"/>
<keyword evidence="1 2" id="KW-0647">Proteasome</keyword>
<evidence type="ECO:0000256" key="2">
    <source>
        <dbReference type="PROSITE-ProRule" id="PRU00808"/>
    </source>
</evidence>
<protein>
    <submittedName>
        <fullName evidence="3">Proteasome subunit alpha type-4</fullName>
    </submittedName>
</protein>
<dbReference type="Proteomes" id="UP000031668">
    <property type="component" value="Unassembled WGS sequence"/>
</dbReference>
<dbReference type="InterPro" id="IPR050115">
    <property type="entry name" value="Proteasome_alpha"/>
</dbReference>
<dbReference type="InterPro" id="IPR029055">
    <property type="entry name" value="Ntn_hydrolases_N"/>
</dbReference>
<dbReference type="InterPro" id="IPR001353">
    <property type="entry name" value="Proteasome_sua/b"/>
</dbReference>
<evidence type="ECO:0000256" key="1">
    <source>
        <dbReference type="ARBA" id="ARBA00022942"/>
    </source>
</evidence>
<name>A0A0C2MX47_THEKT</name>
<organism evidence="3 4">
    <name type="scientific">Thelohanellus kitauei</name>
    <name type="common">Myxosporean</name>
    <dbReference type="NCBI Taxonomy" id="669202"/>
    <lineage>
        <taxon>Eukaryota</taxon>
        <taxon>Metazoa</taxon>
        <taxon>Cnidaria</taxon>
        <taxon>Myxozoa</taxon>
        <taxon>Myxosporea</taxon>
        <taxon>Bivalvulida</taxon>
        <taxon>Platysporina</taxon>
        <taxon>Myxobolidae</taxon>
        <taxon>Thelohanellus</taxon>
    </lineage>
</organism>
<dbReference type="AlphaFoldDB" id="A0A0C2MX47"/>
<accession>A0A0C2MX47</accession>
<dbReference type="GO" id="GO:0051603">
    <property type="term" value="P:proteolysis involved in protein catabolic process"/>
    <property type="evidence" value="ECO:0007669"/>
    <property type="project" value="InterPro"/>
</dbReference>
<dbReference type="InterPro" id="IPR023332">
    <property type="entry name" value="Proteasome_alpha-type"/>
</dbReference>
<reference evidence="3 4" key="1">
    <citation type="journal article" date="2014" name="Genome Biol. Evol.">
        <title>The genome of the myxosporean Thelohanellus kitauei shows adaptations to nutrient acquisition within its fish host.</title>
        <authorList>
            <person name="Yang Y."/>
            <person name="Xiong J."/>
            <person name="Zhou Z."/>
            <person name="Huo F."/>
            <person name="Miao W."/>
            <person name="Ran C."/>
            <person name="Liu Y."/>
            <person name="Zhang J."/>
            <person name="Feng J."/>
            <person name="Wang M."/>
            <person name="Wang M."/>
            <person name="Wang L."/>
            <person name="Yao B."/>
        </authorList>
    </citation>
    <scope>NUCLEOTIDE SEQUENCE [LARGE SCALE GENOMIC DNA]</scope>
    <source>
        <strain evidence="3">Wuqing</strain>
    </source>
</reference>
<dbReference type="EMBL" id="JWZT01001550">
    <property type="protein sequence ID" value="KII71931.1"/>
    <property type="molecule type" value="Genomic_DNA"/>
</dbReference>
<dbReference type="Gene3D" id="3.60.20.10">
    <property type="entry name" value="Glutamine Phosphoribosylpyrophosphate, subunit 1, domain 1"/>
    <property type="match status" value="1"/>
</dbReference>
<dbReference type="PROSITE" id="PS51475">
    <property type="entry name" value="PROTEASOME_ALPHA_2"/>
    <property type="match status" value="1"/>
</dbReference>
<dbReference type="Pfam" id="PF00227">
    <property type="entry name" value="Proteasome"/>
    <property type="match status" value="1"/>
</dbReference>
<evidence type="ECO:0000313" key="3">
    <source>
        <dbReference type="EMBL" id="KII71931.1"/>
    </source>
</evidence>
<comment type="similarity">
    <text evidence="2">Belongs to the peptidase T1A family.</text>
</comment>